<dbReference type="EMBL" id="CP034015">
    <property type="protein sequence ID" value="AZG74135.1"/>
    <property type="molecule type" value="Genomic_DNA"/>
</dbReference>
<dbReference type="OrthoDB" id="6947307at2"/>
<protein>
    <recommendedName>
        <fullName evidence="1">DUF6933 domain-containing protein</fullName>
    </recommendedName>
</protein>
<organism evidence="2 3">
    <name type="scientific">Shewanella livingstonensis</name>
    <dbReference type="NCBI Taxonomy" id="150120"/>
    <lineage>
        <taxon>Bacteria</taxon>
        <taxon>Pseudomonadati</taxon>
        <taxon>Pseudomonadota</taxon>
        <taxon>Gammaproteobacteria</taxon>
        <taxon>Alteromonadales</taxon>
        <taxon>Shewanellaceae</taxon>
        <taxon>Shewanella</taxon>
    </lineage>
</organism>
<evidence type="ECO:0000259" key="1">
    <source>
        <dbReference type="Pfam" id="PF22016"/>
    </source>
</evidence>
<dbReference type="Proteomes" id="UP000278035">
    <property type="component" value="Chromosome"/>
</dbReference>
<dbReference type="AlphaFoldDB" id="A0A3G8LYF7"/>
<dbReference type="Pfam" id="PF22016">
    <property type="entry name" value="DUF6933"/>
    <property type="match status" value="1"/>
</dbReference>
<keyword evidence="3" id="KW-1185">Reference proteome</keyword>
<sequence length="228" mass="26224">MLVFNCTKAAAEFFSVTRKGEVLSCLEAAPHKTIAESVATPVFPLDVEPHEHDGIQWHWVVHCVTVKRKKYLLVMDYVSRYCLTFLATKKGDEIDFLNMFEKMMLSNFMFLANKKGVDSVEADLAIARYHDKFTTCAFHPRGDRSVQGHLNEVAWHLEQQCHKDGMLLMPNQFIEFSAFMGQFPRNAKGRSSHFFANDVFIDTWLQDLDVEDGPVDTTNVVYLSDYRK</sequence>
<gene>
    <name evidence="2" type="ORF">EGC82_16060</name>
</gene>
<accession>A0A3G8LYF7</accession>
<dbReference type="RefSeq" id="WP_124731660.1">
    <property type="nucleotide sequence ID" value="NZ_CBCSKC010000054.1"/>
</dbReference>
<proteinExistence type="predicted"/>
<evidence type="ECO:0000313" key="2">
    <source>
        <dbReference type="EMBL" id="AZG74135.1"/>
    </source>
</evidence>
<dbReference type="InterPro" id="IPR053864">
    <property type="entry name" value="DUF6933"/>
</dbReference>
<evidence type="ECO:0000313" key="3">
    <source>
        <dbReference type="Proteomes" id="UP000278035"/>
    </source>
</evidence>
<name>A0A3G8LYF7_9GAMM</name>
<reference evidence="3" key="1">
    <citation type="submission" date="2018-11" db="EMBL/GenBank/DDBJ databases">
        <title>Shewanella sp. M2.</title>
        <authorList>
            <person name="Hwang Y.J."/>
            <person name="Hwang C.Y."/>
        </authorList>
    </citation>
    <scope>NUCLEOTIDE SEQUENCE [LARGE SCALE GENOMIC DNA]</scope>
    <source>
        <strain evidence="3">LMG 19866</strain>
    </source>
</reference>
<dbReference type="KEGG" id="slj:EGC82_16060"/>
<feature type="domain" description="DUF6933" evidence="1">
    <location>
        <begin position="54"/>
        <end position="196"/>
    </location>
</feature>